<evidence type="ECO:0000256" key="4">
    <source>
        <dbReference type="SAM" id="MobiDB-lite"/>
    </source>
</evidence>
<feature type="region of interest" description="Disordered" evidence="4">
    <location>
        <begin position="31"/>
        <end position="104"/>
    </location>
</feature>
<name>A0A1D2AF62_AUXPR</name>
<organism evidence="6">
    <name type="scientific">Auxenochlorella protothecoides</name>
    <name type="common">Green microalga</name>
    <name type="synonym">Chlorella protothecoides</name>
    <dbReference type="NCBI Taxonomy" id="3075"/>
    <lineage>
        <taxon>Eukaryota</taxon>
        <taxon>Viridiplantae</taxon>
        <taxon>Chlorophyta</taxon>
        <taxon>core chlorophytes</taxon>
        <taxon>Trebouxiophyceae</taxon>
        <taxon>Chlorellales</taxon>
        <taxon>Chlorellaceae</taxon>
        <taxon>Auxenochlorella</taxon>
    </lineage>
</organism>
<dbReference type="InterPro" id="IPR050666">
    <property type="entry name" value="ESRP"/>
</dbReference>
<feature type="compositionally biased region" description="Pro residues" evidence="4">
    <location>
        <begin position="227"/>
        <end position="240"/>
    </location>
</feature>
<gene>
    <name evidence="6" type="ORF">g.9080</name>
</gene>
<dbReference type="CDD" id="cd12254">
    <property type="entry name" value="RRM_hnRNPH_ESRPs_RBM12_like"/>
    <property type="match status" value="2"/>
</dbReference>
<evidence type="ECO:0000256" key="3">
    <source>
        <dbReference type="PROSITE-ProRule" id="PRU00176"/>
    </source>
</evidence>
<proteinExistence type="predicted"/>
<dbReference type="GO" id="GO:0003723">
    <property type="term" value="F:RNA binding"/>
    <property type="evidence" value="ECO:0007669"/>
    <property type="project" value="UniProtKB-UniRule"/>
</dbReference>
<dbReference type="InterPro" id="IPR000504">
    <property type="entry name" value="RRM_dom"/>
</dbReference>
<feature type="domain" description="RRM" evidence="5">
    <location>
        <begin position="241"/>
        <end position="332"/>
    </location>
</feature>
<dbReference type="SMART" id="SM00360">
    <property type="entry name" value="RRM"/>
    <property type="match status" value="2"/>
</dbReference>
<feature type="compositionally biased region" description="Pro residues" evidence="4">
    <location>
        <begin position="45"/>
        <end position="84"/>
    </location>
</feature>
<feature type="non-terminal residue" evidence="6">
    <location>
        <position position="1"/>
    </location>
</feature>
<evidence type="ECO:0000259" key="5">
    <source>
        <dbReference type="PROSITE" id="PS50102"/>
    </source>
</evidence>
<sequence length="332" mass="34368">VVTLFQDSSHQATLGTSPCVLCLETPARTPGSITLESGAPFPGGRGPPGPAGYGPPPGGAPPPGHYHPPGPPHHGGPGYPPPGGYGPGPGYGYDGPPAYEPGPPPFRGMGGMPSSFFACVKLRGLPFGVQEAEVGMFLGLDTIDILLVRNNGRATGEAFVVLVHPAEMEGAMRKHKAYMGSRYIEVLEARKPDYYNAVCSTFGGGGGGYGGHHGGGGGFRGRSRSRSPPPGSERPAPPPTTIVKLRGLPFSASVDDIAAFFADPTIGLLAPNPEKVTIAVAADGRPNGMGFVEFESPEAAAAAQTKHRQMMGTRYVEIFASSAEERARYVPL</sequence>
<dbReference type="Gene3D" id="3.30.70.330">
    <property type="match status" value="2"/>
</dbReference>
<protein>
    <recommendedName>
        <fullName evidence="5">RRM domain-containing protein</fullName>
    </recommendedName>
</protein>
<dbReference type="InterPro" id="IPR035979">
    <property type="entry name" value="RBD_domain_sf"/>
</dbReference>
<reference evidence="6" key="1">
    <citation type="submission" date="2015-08" db="EMBL/GenBank/DDBJ databases">
        <authorList>
            <person name="Babu N.S."/>
            <person name="Beckwith C.J."/>
            <person name="Beseler K.G."/>
            <person name="Brison A."/>
            <person name="Carone J.V."/>
            <person name="Caskin T.P."/>
            <person name="Diamond M."/>
            <person name="Durham M.E."/>
            <person name="Foxe J.M."/>
            <person name="Go M."/>
            <person name="Henderson B.A."/>
            <person name="Jones I.B."/>
            <person name="McGettigan J.A."/>
            <person name="Micheletti S.J."/>
            <person name="Nasrallah M.E."/>
            <person name="Ortiz D."/>
            <person name="Piller C.R."/>
            <person name="Privatt S.R."/>
            <person name="Schneider S.L."/>
            <person name="Sharp S."/>
            <person name="Smith T.C."/>
            <person name="Stanton J.D."/>
            <person name="Ullery H.E."/>
            <person name="Wilson R.J."/>
            <person name="Serrano M.G."/>
            <person name="Buck G."/>
            <person name="Lee V."/>
            <person name="Wang Y."/>
            <person name="Carvalho R."/>
            <person name="Voegtly L."/>
            <person name="Shi R."/>
            <person name="Duckworth R."/>
            <person name="Johnson A."/>
            <person name="Loviza R."/>
            <person name="Walstead R."/>
            <person name="Shah Z."/>
            <person name="Kiflezghi M."/>
            <person name="Wade K."/>
            <person name="Ball S.L."/>
            <person name="Bradley K.W."/>
            <person name="Asai D.J."/>
            <person name="Bowman C.A."/>
            <person name="Russell D.A."/>
            <person name="Pope W.H."/>
            <person name="Jacobs-Sera D."/>
            <person name="Hendrix R.W."/>
            <person name="Hatfull G.F."/>
        </authorList>
    </citation>
    <scope>NUCLEOTIDE SEQUENCE</scope>
</reference>
<dbReference type="InterPro" id="IPR012677">
    <property type="entry name" value="Nucleotide-bd_a/b_plait_sf"/>
</dbReference>
<dbReference type="AlphaFoldDB" id="A0A1D2AF62"/>
<feature type="region of interest" description="Disordered" evidence="4">
    <location>
        <begin position="213"/>
        <end position="242"/>
    </location>
</feature>
<dbReference type="Pfam" id="PF00076">
    <property type="entry name" value="RRM_1"/>
    <property type="match status" value="1"/>
</dbReference>
<dbReference type="SUPFAM" id="SSF54928">
    <property type="entry name" value="RNA-binding domain, RBD"/>
    <property type="match status" value="2"/>
</dbReference>
<dbReference type="PANTHER" id="PTHR13976">
    <property type="entry name" value="HETEROGENEOUS NUCLEAR RIBONUCLEOPROTEIN-RELATED"/>
    <property type="match status" value="1"/>
</dbReference>
<dbReference type="PROSITE" id="PS50102">
    <property type="entry name" value="RRM"/>
    <property type="match status" value="1"/>
</dbReference>
<evidence type="ECO:0000313" key="6">
    <source>
        <dbReference type="EMBL" id="JAT77788.1"/>
    </source>
</evidence>
<dbReference type="EMBL" id="GDKF01000834">
    <property type="protein sequence ID" value="JAT77788.1"/>
    <property type="molecule type" value="Transcribed_RNA"/>
</dbReference>
<accession>A0A1D2AF62</accession>
<keyword evidence="1" id="KW-0677">Repeat</keyword>
<evidence type="ECO:0000256" key="1">
    <source>
        <dbReference type="ARBA" id="ARBA00022737"/>
    </source>
</evidence>
<keyword evidence="2 3" id="KW-0694">RNA-binding</keyword>
<evidence type="ECO:0000256" key="2">
    <source>
        <dbReference type="ARBA" id="ARBA00022884"/>
    </source>
</evidence>